<reference evidence="3" key="1">
    <citation type="journal article" date="2019" name="Int. J. Syst. Evol. Microbiol.">
        <title>The Global Catalogue of Microorganisms (GCM) 10K type strain sequencing project: providing services to taxonomists for standard genome sequencing and annotation.</title>
        <authorList>
            <consortium name="The Broad Institute Genomics Platform"/>
            <consortium name="The Broad Institute Genome Sequencing Center for Infectious Disease"/>
            <person name="Wu L."/>
            <person name="Ma J."/>
        </authorList>
    </citation>
    <scope>NUCLEOTIDE SEQUENCE [LARGE SCALE GENOMIC DNA]</scope>
    <source>
        <strain evidence="3">SYNS20</strain>
    </source>
</reference>
<keyword evidence="1" id="KW-0732">Signal</keyword>
<evidence type="ECO:0000313" key="2">
    <source>
        <dbReference type="EMBL" id="MFC7308992.1"/>
    </source>
</evidence>
<keyword evidence="3" id="KW-1185">Reference proteome</keyword>
<organism evidence="2 3">
    <name type="scientific">Streptomyces monticola</name>
    <dbReference type="NCBI Taxonomy" id="2666263"/>
    <lineage>
        <taxon>Bacteria</taxon>
        <taxon>Bacillati</taxon>
        <taxon>Actinomycetota</taxon>
        <taxon>Actinomycetes</taxon>
        <taxon>Kitasatosporales</taxon>
        <taxon>Streptomycetaceae</taxon>
        <taxon>Streptomyces</taxon>
    </lineage>
</organism>
<gene>
    <name evidence="2" type="ORF">ACFQVC_32895</name>
</gene>
<evidence type="ECO:0008006" key="4">
    <source>
        <dbReference type="Google" id="ProtNLM"/>
    </source>
</evidence>
<name>A0ABW2JUI7_9ACTN</name>
<evidence type="ECO:0000313" key="3">
    <source>
        <dbReference type="Proteomes" id="UP001596523"/>
    </source>
</evidence>
<comment type="caution">
    <text evidence="2">The sequence shown here is derived from an EMBL/GenBank/DDBJ whole genome shotgun (WGS) entry which is preliminary data.</text>
</comment>
<accession>A0ABW2JUI7</accession>
<proteinExistence type="predicted"/>
<evidence type="ECO:0000256" key="1">
    <source>
        <dbReference type="SAM" id="SignalP"/>
    </source>
</evidence>
<dbReference type="Proteomes" id="UP001596523">
    <property type="component" value="Unassembled WGS sequence"/>
</dbReference>
<feature type="chain" id="PRO_5045260670" description="Peptidase inhibitor family I36 protein" evidence="1">
    <location>
        <begin position="28"/>
        <end position="137"/>
    </location>
</feature>
<feature type="signal peptide" evidence="1">
    <location>
        <begin position="1"/>
        <end position="27"/>
    </location>
</feature>
<protein>
    <recommendedName>
        <fullName evidence="4">Peptidase inhibitor family I36 protein</fullName>
    </recommendedName>
</protein>
<dbReference type="EMBL" id="JBHTCF010000018">
    <property type="protein sequence ID" value="MFC7308992.1"/>
    <property type="molecule type" value="Genomic_DNA"/>
</dbReference>
<sequence length="137" mass="14820">MKKSLRFVAIPLAAAAMALATTAVAPAAAETAKSPAAAETCYGSAVGYTAIGTGFDTAEWPYGDWKYTTKNCGDINIKTNYSRWVRVCWKYIPCDDWVPAYAGKWTVVNTHRDSIPDGWGFYLEFQGGNNSTGAVAF</sequence>
<dbReference type="RefSeq" id="WP_381837491.1">
    <property type="nucleotide sequence ID" value="NZ_JBHTCF010000018.1"/>
</dbReference>